<feature type="signal peptide" evidence="2">
    <location>
        <begin position="1"/>
        <end position="18"/>
    </location>
</feature>
<dbReference type="Proteomes" id="UP001275084">
    <property type="component" value="Unassembled WGS sequence"/>
</dbReference>
<feature type="compositionally biased region" description="Polar residues" evidence="1">
    <location>
        <begin position="58"/>
        <end position="72"/>
    </location>
</feature>
<evidence type="ECO:0000256" key="1">
    <source>
        <dbReference type="SAM" id="MobiDB-lite"/>
    </source>
</evidence>
<comment type="caution">
    <text evidence="3">The sequence shown here is derived from an EMBL/GenBank/DDBJ whole genome shotgun (WGS) entry which is preliminary data.</text>
</comment>
<dbReference type="EMBL" id="JAUIQD010000007">
    <property type="protein sequence ID" value="KAK3344534.1"/>
    <property type="molecule type" value="Genomic_DNA"/>
</dbReference>
<reference evidence="3" key="1">
    <citation type="journal article" date="2023" name="Mol. Phylogenet. Evol.">
        <title>Genome-scale phylogeny and comparative genomics of the fungal order Sordariales.</title>
        <authorList>
            <person name="Hensen N."/>
            <person name="Bonometti L."/>
            <person name="Westerberg I."/>
            <person name="Brannstrom I.O."/>
            <person name="Guillou S."/>
            <person name="Cros-Aarteil S."/>
            <person name="Calhoun S."/>
            <person name="Haridas S."/>
            <person name="Kuo A."/>
            <person name="Mondo S."/>
            <person name="Pangilinan J."/>
            <person name="Riley R."/>
            <person name="LaButti K."/>
            <person name="Andreopoulos B."/>
            <person name="Lipzen A."/>
            <person name="Chen C."/>
            <person name="Yan M."/>
            <person name="Daum C."/>
            <person name="Ng V."/>
            <person name="Clum A."/>
            <person name="Steindorff A."/>
            <person name="Ohm R.A."/>
            <person name="Martin F."/>
            <person name="Silar P."/>
            <person name="Natvig D.O."/>
            <person name="Lalanne C."/>
            <person name="Gautier V."/>
            <person name="Ament-Velasquez S.L."/>
            <person name="Kruys A."/>
            <person name="Hutchinson M.I."/>
            <person name="Powell A.J."/>
            <person name="Barry K."/>
            <person name="Miller A.N."/>
            <person name="Grigoriev I.V."/>
            <person name="Debuchy R."/>
            <person name="Gladieux P."/>
            <person name="Hiltunen Thoren M."/>
            <person name="Johannesson H."/>
        </authorList>
    </citation>
    <scope>NUCLEOTIDE SEQUENCE</scope>
    <source>
        <strain evidence="3">CBS 955.72</strain>
    </source>
</reference>
<evidence type="ECO:0000256" key="2">
    <source>
        <dbReference type="SAM" id="SignalP"/>
    </source>
</evidence>
<protein>
    <submittedName>
        <fullName evidence="3">Uncharacterized protein</fullName>
    </submittedName>
</protein>
<keyword evidence="2" id="KW-0732">Signal</keyword>
<accession>A0AAJ0MA01</accession>
<organism evidence="3 4">
    <name type="scientific">Lasiosphaeria hispida</name>
    <dbReference type="NCBI Taxonomy" id="260671"/>
    <lineage>
        <taxon>Eukaryota</taxon>
        <taxon>Fungi</taxon>
        <taxon>Dikarya</taxon>
        <taxon>Ascomycota</taxon>
        <taxon>Pezizomycotina</taxon>
        <taxon>Sordariomycetes</taxon>
        <taxon>Sordariomycetidae</taxon>
        <taxon>Sordariales</taxon>
        <taxon>Lasiosphaeriaceae</taxon>
        <taxon>Lasiosphaeria</taxon>
    </lineage>
</organism>
<name>A0AAJ0MA01_9PEZI</name>
<feature type="compositionally biased region" description="Low complexity" evidence="1">
    <location>
        <begin position="80"/>
        <end position="93"/>
    </location>
</feature>
<reference evidence="3" key="2">
    <citation type="submission" date="2023-06" db="EMBL/GenBank/DDBJ databases">
        <authorList>
            <consortium name="Lawrence Berkeley National Laboratory"/>
            <person name="Haridas S."/>
            <person name="Hensen N."/>
            <person name="Bonometti L."/>
            <person name="Westerberg I."/>
            <person name="Brannstrom I.O."/>
            <person name="Guillou S."/>
            <person name="Cros-Aarteil S."/>
            <person name="Calhoun S."/>
            <person name="Kuo A."/>
            <person name="Mondo S."/>
            <person name="Pangilinan J."/>
            <person name="Riley R."/>
            <person name="Labutti K."/>
            <person name="Andreopoulos B."/>
            <person name="Lipzen A."/>
            <person name="Chen C."/>
            <person name="Yanf M."/>
            <person name="Daum C."/>
            <person name="Ng V."/>
            <person name="Clum A."/>
            <person name="Steindorff A."/>
            <person name="Ohm R."/>
            <person name="Martin F."/>
            <person name="Silar P."/>
            <person name="Natvig D."/>
            <person name="Lalanne C."/>
            <person name="Gautier V."/>
            <person name="Ament-Velasquez S.L."/>
            <person name="Kruys A."/>
            <person name="Hutchinson M.I."/>
            <person name="Powell A.J."/>
            <person name="Barry K."/>
            <person name="Miller A.N."/>
            <person name="Grigoriev I.V."/>
            <person name="Debuchy R."/>
            <person name="Gladieux P."/>
            <person name="Thoren M.H."/>
            <person name="Johannesson H."/>
        </authorList>
    </citation>
    <scope>NUCLEOTIDE SEQUENCE</scope>
    <source>
        <strain evidence="3">CBS 955.72</strain>
    </source>
</reference>
<gene>
    <name evidence="3" type="ORF">B0T25DRAFT_557272</name>
</gene>
<evidence type="ECO:0000313" key="4">
    <source>
        <dbReference type="Proteomes" id="UP001275084"/>
    </source>
</evidence>
<feature type="chain" id="PRO_5042513714" evidence="2">
    <location>
        <begin position="19"/>
        <end position="155"/>
    </location>
</feature>
<sequence>MKLSVAAIVFAFCSSAVAKTHTEYRHDGSIGKIFKLQAMPPSASAVPSSTKKRCKGRPTQSSGAPVSSTASTPPVDRSGSATSSAPVDTSSSATSSALVDASSSATSSAPLSSSSAPPPPVCVPTNDACTIDTFTSCCTQCCYFPTNDIQNGQCC</sequence>
<evidence type="ECO:0000313" key="3">
    <source>
        <dbReference type="EMBL" id="KAK3344534.1"/>
    </source>
</evidence>
<feature type="region of interest" description="Disordered" evidence="1">
    <location>
        <begin position="42"/>
        <end position="93"/>
    </location>
</feature>
<keyword evidence="4" id="KW-1185">Reference proteome</keyword>
<proteinExistence type="predicted"/>
<dbReference type="AlphaFoldDB" id="A0AAJ0MA01"/>